<evidence type="ECO:0000313" key="5">
    <source>
        <dbReference type="EMBL" id="MFC4537996.1"/>
    </source>
</evidence>
<accession>A0ABV9CXK3</accession>
<feature type="binding site" evidence="3">
    <location>
        <position position="312"/>
    </location>
    <ligand>
        <name>Zn(2+)</name>
        <dbReference type="ChEBI" id="CHEBI:29105"/>
    </ligand>
</feature>
<keyword evidence="3" id="KW-0862">Zinc</keyword>
<proteinExistence type="predicted"/>
<dbReference type="Proteomes" id="UP001596030">
    <property type="component" value="Unassembled WGS sequence"/>
</dbReference>
<protein>
    <submittedName>
        <fullName evidence="5">Homocysteine S-methyltransferase family protein</fullName>
    </submittedName>
</protein>
<keyword evidence="2 3" id="KW-0808">Transferase</keyword>
<dbReference type="InterPro" id="IPR036589">
    <property type="entry name" value="HCY_dom_sf"/>
</dbReference>
<keyword evidence="3" id="KW-0479">Metal-binding</keyword>
<evidence type="ECO:0000256" key="3">
    <source>
        <dbReference type="PROSITE-ProRule" id="PRU00333"/>
    </source>
</evidence>
<evidence type="ECO:0000256" key="2">
    <source>
        <dbReference type="ARBA" id="ARBA00022679"/>
    </source>
</evidence>
<comment type="cofactor">
    <cofactor evidence="3">
        <name>Zn(2+)</name>
        <dbReference type="ChEBI" id="CHEBI:29105"/>
    </cofactor>
</comment>
<dbReference type="PANTHER" id="PTHR11103">
    <property type="entry name" value="SLR1189 PROTEIN"/>
    <property type="match status" value="1"/>
</dbReference>
<feature type="binding site" evidence="3">
    <location>
        <position position="222"/>
    </location>
    <ligand>
        <name>Zn(2+)</name>
        <dbReference type="ChEBI" id="CHEBI:29105"/>
    </ligand>
</feature>
<dbReference type="Pfam" id="PF02574">
    <property type="entry name" value="S-methyl_trans"/>
    <property type="match status" value="1"/>
</dbReference>
<comment type="caution">
    <text evidence="5">The sequence shown here is derived from an EMBL/GenBank/DDBJ whole genome shotgun (WGS) entry which is preliminary data.</text>
</comment>
<reference evidence="6" key="1">
    <citation type="journal article" date="2019" name="Int. J. Syst. Evol. Microbiol.">
        <title>The Global Catalogue of Microorganisms (GCM) 10K type strain sequencing project: providing services to taxonomists for standard genome sequencing and annotation.</title>
        <authorList>
            <consortium name="The Broad Institute Genomics Platform"/>
            <consortium name="The Broad Institute Genome Sequencing Center for Infectious Disease"/>
            <person name="Wu L."/>
            <person name="Ma J."/>
        </authorList>
    </citation>
    <scope>NUCLEOTIDE SEQUENCE [LARGE SCALE GENOMIC DNA]</scope>
    <source>
        <strain evidence="6">CGMCC 1.12121</strain>
    </source>
</reference>
<feature type="domain" description="Hcy-binding" evidence="4">
    <location>
        <begin position="16"/>
        <end position="326"/>
    </location>
</feature>
<sequence>MQPIEDTYHLGVFMAHDLLTQRLDQGPLICAEGFLFELERRGYLSAGEFVPEVALLRPDALEALHRDFQHAGSDVVQAFTYNGHREKMRVIGKEDLLEPLNRAALKIARKVADEKVGNLMAGNISNSNVWDPEDPASQQSVRAMFDEMVQWAVEEGADFIIAETFYYAGEAEAALDAIKAKGLPAVVTLAPMAENRMIDGPGIVETCVALEKKGASVVGLNCFRGPDTMLPWIQQIRDAVACHVAALPVTYRTTEQEPTFFNLSDNQGCSCPAPHGRPFPTALDPLFCNRYELGAFARKAHAQGVNYLGVCCGASPMHVREVAMAVEREPDAAQFAERMENHFMYGSHDRLPDHIAALGEKA</sequence>
<keyword evidence="6" id="KW-1185">Reference proteome</keyword>
<dbReference type="InterPro" id="IPR017226">
    <property type="entry name" value="BHMT-like"/>
</dbReference>
<dbReference type="RefSeq" id="WP_246976143.1">
    <property type="nucleotide sequence ID" value="NZ_JAKGAN010000010.1"/>
</dbReference>
<dbReference type="PANTHER" id="PTHR11103:SF18">
    <property type="entry name" value="SLR1189 PROTEIN"/>
    <property type="match status" value="1"/>
</dbReference>
<name>A0ABV9CXK3_9GAMM</name>
<dbReference type="PROSITE" id="PS50970">
    <property type="entry name" value="HCY"/>
    <property type="match status" value="1"/>
</dbReference>
<evidence type="ECO:0000313" key="6">
    <source>
        <dbReference type="Proteomes" id="UP001596030"/>
    </source>
</evidence>
<keyword evidence="1 3" id="KW-0489">Methyltransferase</keyword>
<evidence type="ECO:0000259" key="4">
    <source>
        <dbReference type="PROSITE" id="PS50970"/>
    </source>
</evidence>
<gene>
    <name evidence="5" type="ORF">ACFO0U_04260</name>
</gene>
<organism evidence="5 6">
    <name type="scientific">Chromohalobacter sarecensis</name>
    <dbReference type="NCBI Taxonomy" id="245294"/>
    <lineage>
        <taxon>Bacteria</taxon>
        <taxon>Pseudomonadati</taxon>
        <taxon>Pseudomonadota</taxon>
        <taxon>Gammaproteobacteria</taxon>
        <taxon>Oceanospirillales</taxon>
        <taxon>Halomonadaceae</taxon>
        <taxon>Chromohalobacter</taxon>
    </lineage>
</organism>
<dbReference type="PIRSF" id="PIRSF037505">
    <property type="entry name" value="Betaine_HMT"/>
    <property type="match status" value="1"/>
</dbReference>
<feature type="binding site" evidence="3">
    <location>
        <position position="311"/>
    </location>
    <ligand>
        <name>Zn(2+)</name>
        <dbReference type="ChEBI" id="CHEBI:29105"/>
    </ligand>
</feature>
<dbReference type="InterPro" id="IPR003726">
    <property type="entry name" value="HCY_dom"/>
</dbReference>
<dbReference type="Gene3D" id="3.20.20.330">
    <property type="entry name" value="Homocysteine-binding-like domain"/>
    <property type="match status" value="1"/>
</dbReference>
<dbReference type="SUPFAM" id="SSF82282">
    <property type="entry name" value="Homocysteine S-methyltransferase"/>
    <property type="match status" value="1"/>
</dbReference>
<dbReference type="EMBL" id="JBHSEU010000009">
    <property type="protein sequence ID" value="MFC4537996.1"/>
    <property type="molecule type" value="Genomic_DNA"/>
</dbReference>
<evidence type="ECO:0000256" key="1">
    <source>
        <dbReference type="ARBA" id="ARBA00022603"/>
    </source>
</evidence>